<organism evidence="3 4">
    <name type="scientific">Geodermatophilus amargosae</name>
    <dbReference type="NCBI Taxonomy" id="1296565"/>
    <lineage>
        <taxon>Bacteria</taxon>
        <taxon>Bacillati</taxon>
        <taxon>Actinomycetota</taxon>
        <taxon>Actinomycetes</taxon>
        <taxon>Geodermatophilales</taxon>
        <taxon>Geodermatophilaceae</taxon>
        <taxon>Geodermatophilus</taxon>
    </lineage>
</organism>
<accession>A0A1I6XZJ3</accession>
<dbReference type="GO" id="GO:0016020">
    <property type="term" value="C:membrane"/>
    <property type="evidence" value="ECO:0007669"/>
    <property type="project" value="TreeGrafter"/>
</dbReference>
<reference evidence="4" key="1">
    <citation type="submission" date="2016-10" db="EMBL/GenBank/DDBJ databases">
        <authorList>
            <person name="Varghese N."/>
            <person name="Submissions S."/>
        </authorList>
    </citation>
    <scope>NUCLEOTIDE SEQUENCE [LARGE SCALE GENOMIC DNA]</scope>
    <source>
        <strain evidence="4">DSM 46136</strain>
    </source>
</reference>
<gene>
    <name evidence="3" type="ORF">SAMN05660657_00748</name>
</gene>
<evidence type="ECO:0000256" key="1">
    <source>
        <dbReference type="SAM" id="Phobius"/>
    </source>
</evidence>
<keyword evidence="1" id="KW-0472">Membrane</keyword>
<evidence type="ECO:0000313" key="4">
    <source>
        <dbReference type="Proteomes" id="UP000199546"/>
    </source>
</evidence>
<sequence length="228" mass="24938">MRDEERLRDAGRLRALDGLRFVAAAAVVAFHFTGRDNPGWGESVREAFPTLSRLTVYGGFGPYLFFMISGFVVLMSAWGRPVPAFLASRIGRLYPAYWAAVVLIAAVLWVAPVVPTWSELGLPGMVLNLTMLQSAFGVAHLDGVFWTLWVELAFYVLLALLGLAGFTRDRLLLLASRGRCWGRWVPRPGARWSWRCSSRTTRRSSASGSCSTSSAATAGARRSACCSG</sequence>
<dbReference type="Proteomes" id="UP000199546">
    <property type="component" value="Unassembled WGS sequence"/>
</dbReference>
<feature type="transmembrane region" description="Helical" evidence="1">
    <location>
        <begin position="54"/>
        <end position="75"/>
    </location>
</feature>
<dbReference type="RefSeq" id="WP_175551407.1">
    <property type="nucleotide sequence ID" value="NZ_FPBA01000002.1"/>
</dbReference>
<dbReference type="InterPro" id="IPR002656">
    <property type="entry name" value="Acyl_transf_3_dom"/>
</dbReference>
<keyword evidence="3" id="KW-0808">Transferase</keyword>
<feature type="transmembrane region" description="Helical" evidence="1">
    <location>
        <begin position="96"/>
        <end position="117"/>
    </location>
</feature>
<keyword evidence="1" id="KW-1133">Transmembrane helix</keyword>
<dbReference type="GO" id="GO:0009103">
    <property type="term" value="P:lipopolysaccharide biosynthetic process"/>
    <property type="evidence" value="ECO:0007669"/>
    <property type="project" value="TreeGrafter"/>
</dbReference>
<dbReference type="STRING" id="1296565.SAMN05660657_00748"/>
<keyword evidence="4" id="KW-1185">Reference proteome</keyword>
<evidence type="ECO:0000259" key="2">
    <source>
        <dbReference type="Pfam" id="PF01757"/>
    </source>
</evidence>
<dbReference type="GO" id="GO:0016747">
    <property type="term" value="F:acyltransferase activity, transferring groups other than amino-acyl groups"/>
    <property type="evidence" value="ECO:0007669"/>
    <property type="project" value="InterPro"/>
</dbReference>
<protein>
    <submittedName>
        <fullName evidence="3">Acyltransferase family protein</fullName>
    </submittedName>
</protein>
<keyword evidence="3" id="KW-0012">Acyltransferase</keyword>
<name>A0A1I6XZJ3_9ACTN</name>
<dbReference type="Pfam" id="PF01757">
    <property type="entry name" value="Acyl_transf_3"/>
    <property type="match status" value="1"/>
</dbReference>
<dbReference type="PANTHER" id="PTHR23028">
    <property type="entry name" value="ACETYLTRANSFERASE"/>
    <property type="match status" value="1"/>
</dbReference>
<feature type="transmembrane region" description="Helical" evidence="1">
    <location>
        <begin position="12"/>
        <end position="34"/>
    </location>
</feature>
<keyword evidence="1" id="KW-0812">Transmembrane</keyword>
<proteinExistence type="predicted"/>
<feature type="domain" description="Acyltransferase 3" evidence="2">
    <location>
        <begin position="14"/>
        <end position="169"/>
    </location>
</feature>
<dbReference type="PANTHER" id="PTHR23028:SF53">
    <property type="entry name" value="ACYL_TRANSF_3 DOMAIN-CONTAINING PROTEIN"/>
    <property type="match status" value="1"/>
</dbReference>
<dbReference type="InterPro" id="IPR050879">
    <property type="entry name" value="Acyltransferase_3"/>
</dbReference>
<dbReference type="EMBL" id="FPBA01000002">
    <property type="protein sequence ID" value="SFT43264.1"/>
    <property type="molecule type" value="Genomic_DNA"/>
</dbReference>
<dbReference type="AlphaFoldDB" id="A0A1I6XZJ3"/>
<evidence type="ECO:0000313" key="3">
    <source>
        <dbReference type="EMBL" id="SFT43264.1"/>
    </source>
</evidence>
<feature type="transmembrane region" description="Helical" evidence="1">
    <location>
        <begin position="144"/>
        <end position="167"/>
    </location>
</feature>